<evidence type="ECO:0000313" key="2">
    <source>
        <dbReference type="EMBL" id="ELZ89583.1"/>
    </source>
</evidence>
<feature type="transmembrane region" description="Helical" evidence="1">
    <location>
        <begin position="105"/>
        <end position="128"/>
    </location>
</feature>
<dbReference type="STRING" id="1230453.C453_00160"/>
<dbReference type="PATRIC" id="fig|1230453.4.peg.32"/>
<keyword evidence="1" id="KW-0472">Membrane</keyword>
<keyword evidence="1" id="KW-0812">Transmembrane</keyword>
<dbReference type="RefSeq" id="WP_008321939.1">
    <property type="nucleotide sequence ID" value="NZ_AOLK01000001.1"/>
</dbReference>
<reference evidence="2 3" key="1">
    <citation type="journal article" date="2014" name="PLoS Genet.">
        <title>Phylogenetically driven sequencing of extremely halophilic archaea reveals strategies for static and dynamic osmo-response.</title>
        <authorList>
            <person name="Becker E.A."/>
            <person name="Seitzer P.M."/>
            <person name="Tritt A."/>
            <person name="Larsen D."/>
            <person name="Krusor M."/>
            <person name="Yao A.I."/>
            <person name="Wu D."/>
            <person name="Madern D."/>
            <person name="Eisen J.A."/>
            <person name="Darling A.E."/>
            <person name="Facciotti M.T."/>
        </authorList>
    </citation>
    <scope>NUCLEOTIDE SEQUENCE [LARGE SCALE GENOMIC DNA]</scope>
    <source>
        <strain evidence="2 3">ATCC BAA-1513</strain>
    </source>
</reference>
<evidence type="ECO:0000256" key="1">
    <source>
        <dbReference type="SAM" id="Phobius"/>
    </source>
</evidence>
<dbReference type="EMBL" id="AOLK01000001">
    <property type="protein sequence ID" value="ELZ89583.1"/>
    <property type="molecule type" value="Genomic_DNA"/>
</dbReference>
<feature type="transmembrane region" description="Helical" evidence="1">
    <location>
        <begin position="140"/>
        <end position="158"/>
    </location>
</feature>
<protein>
    <submittedName>
        <fullName evidence="2">Uncharacterized protein</fullName>
    </submittedName>
</protein>
<keyword evidence="3" id="KW-1185">Reference proteome</keyword>
<dbReference type="AlphaFoldDB" id="M0I0Q0"/>
<comment type="caution">
    <text evidence="2">The sequence shown here is derived from an EMBL/GenBank/DDBJ whole genome shotgun (WGS) entry which is preliminary data.</text>
</comment>
<dbReference type="Proteomes" id="UP000011612">
    <property type="component" value="Unassembled WGS sequence"/>
</dbReference>
<feature type="transmembrane region" description="Helical" evidence="1">
    <location>
        <begin position="40"/>
        <end position="59"/>
    </location>
</feature>
<evidence type="ECO:0000313" key="3">
    <source>
        <dbReference type="Proteomes" id="UP000011612"/>
    </source>
</evidence>
<organism evidence="2 3">
    <name type="scientific">Haloferax elongans ATCC BAA-1513</name>
    <dbReference type="NCBI Taxonomy" id="1230453"/>
    <lineage>
        <taxon>Archaea</taxon>
        <taxon>Methanobacteriati</taxon>
        <taxon>Methanobacteriota</taxon>
        <taxon>Stenosarchaea group</taxon>
        <taxon>Halobacteria</taxon>
        <taxon>Halobacteriales</taxon>
        <taxon>Haloferacaceae</taxon>
        <taxon>Haloferax</taxon>
    </lineage>
</organism>
<sequence>MTNEREHGAADTEPTTTASKRWLSTPVILKSVKRHVSRDPGLVVPFMVVGLFVAFADWVRMRDPIPASASDGLSQTFSVQYSVFPMGTARTARRVAAFVDLRLPYLVGAATLELLVVVAAGVAGWLTITRALDVERCRSSLARYLGGMSAVTILPWMLGSPSIDVESLVFGALLFLIFVLVLVRIFLVPGFLAADNRVKTALWKSVRASSGIRVTLFWLLTLFGLASWALAQIPVAGGLLSTVVVGPVHAISLAVVVRQTRMENAAERNG</sequence>
<proteinExistence type="predicted"/>
<name>M0I0Q0_HALEO</name>
<feature type="transmembrane region" description="Helical" evidence="1">
    <location>
        <begin position="170"/>
        <end position="194"/>
    </location>
</feature>
<dbReference type="OrthoDB" id="163483at2157"/>
<feature type="transmembrane region" description="Helical" evidence="1">
    <location>
        <begin position="239"/>
        <end position="257"/>
    </location>
</feature>
<keyword evidence="1" id="KW-1133">Transmembrane helix</keyword>
<gene>
    <name evidence="2" type="ORF">C453_00160</name>
</gene>
<accession>M0I0Q0</accession>
<feature type="transmembrane region" description="Helical" evidence="1">
    <location>
        <begin position="215"/>
        <end position="233"/>
    </location>
</feature>